<name>A0A2A4ZAI5_9PROT</name>
<gene>
    <name evidence="3" type="ORF">COB13_00790</name>
</gene>
<evidence type="ECO:0000313" key="3">
    <source>
        <dbReference type="EMBL" id="PCJ03800.1"/>
    </source>
</evidence>
<organism evidence="3">
    <name type="scientific">OCS116 cluster bacterium</name>
    <dbReference type="NCBI Taxonomy" id="2030921"/>
    <lineage>
        <taxon>Bacteria</taxon>
        <taxon>Pseudomonadati</taxon>
        <taxon>Pseudomonadota</taxon>
        <taxon>Alphaproteobacteria</taxon>
        <taxon>OCS116 cluster</taxon>
    </lineage>
</organism>
<dbReference type="InterPro" id="IPR035985">
    <property type="entry name" value="Ubiquitin-activating_enz"/>
</dbReference>
<dbReference type="Pfam" id="PF00899">
    <property type="entry name" value="ThiF"/>
    <property type="match status" value="1"/>
</dbReference>
<accession>A0A2A4ZAI5</accession>
<dbReference type="PANTHER" id="PTHR10953:SF102">
    <property type="entry name" value="ADENYLYLTRANSFERASE AND SULFURTRANSFERASE MOCS3"/>
    <property type="match status" value="1"/>
</dbReference>
<protein>
    <submittedName>
        <fullName evidence="3">Thiamine biosynthesis protein ThiF</fullName>
    </submittedName>
</protein>
<dbReference type="InterPro" id="IPR036873">
    <property type="entry name" value="Rhodanese-like_dom_sf"/>
</dbReference>
<evidence type="ECO:0000256" key="1">
    <source>
        <dbReference type="ARBA" id="ARBA00009919"/>
    </source>
</evidence>
<dbReference type="PANTHER" id="PTHR10953">
    <property type="entry name" value="UBIQUITIN-ACTIVATING ENZYME E1"/>
    <property type="match status" value="1"/>
</dbReference>
<reference evidence="3" key="2">
    <citation type="journal article" date="2018" name="ISME J.">
        <title>A dynamic microbial community with high functional redundancy inhabits the cold, oxic subseafloor aquifer.</title>
        <authorList>
            <person name="Tully B.J."/>
            <person name="Wheat C.G."/>
            <person name="Glazer B.T."/>
            <person name="Huber J.A."/>
        </authorList>
    </citation>
    <scope>NUCLEOTIDE SEQUENCE</scope>
    <source>
        <strain evidence="3">NORP83</strain>
    </source>
</reference>
<evidence type="ECO:0000259" key="2">
    <source>
        <dbReference type="Pfam" id="PF00899"/>
    </source>
</evidence>
<feature type="domain" description="THIF-type NAD/FAD binding fold" evidence="2">
    <location>
        <begin position="4"/>
        <end position="228"/>
    </location>
</feature>
<dbReference type="GO" id="GO:0016779">
    <property type="term" value="F:nucleotidyltransferase activity"/>
    <property type="evidence" value="ECO:0007669"/>
    <property type="project" value="TreeGrafter"/>
</dbReference>
<dbReference type="GO" id="GO:0004792">
    <property type="term" value="F:thiosulfate-cyanide sulfurtransferase activity"/>
    <property type="evidence" value="ECO:0007669"/>
    <property type="project" value="TreeGrafter"/>
</dbReference>
<reference key="1">
    <citation type="submission" date="2017-08" db="EMBL/GenBank/DDBJ databases">
        <title>A dynamic microbial community with high functional redundancy inhabits the cold, oxic subseafloor aquifer.</title>
        <authorList>
            <person name="Tully B.J."/>
            <person name="Wheat C.G."/>
            <person name="Glazer B.T."/>
            <person name="Huber J.A."/>
        </authorList>
    </citation>
    <scope>NUCLEOTIDE SEQUENCE [LARGE SCALE GENOMIC DNA]</scope>
</reference>
<dbReference type="SUPFAM" id="SSF52821">
    <property type="entry name" value="Rhodanese/Cell cycle control phosphatase"/>
    <property type="match status" value="1"/>
</dbReference>
<dbReference type="InterPro" id="IPR000594">
    <property type="entry name" value="ThiF_NAD_FAD-bd"/>
</dbReference>
<comment type="caution">
    <text evidence="3">The sequence shown here is derived from an EMBL/GenBank/DDBJ whole genome shotgun (WGS) entry which is preliminary data.</text>
</comment>
<dbReference type="FunFam" id="3.40.50.720:FF:000080">
    <property type="entry name" value="Thiazole biosynthesis adenylyltransferase ThiF"/>
    <property type="match status" value="1"/>
</dbReference>
<dbReference type="SUPFAM" id="SSF69572">
    <property type="entry name" value="Activating enzymes of the ubiquitin-like proteins"/>
    <property type="match status" value="1"/>
</dbReference>
<dbReference type="Gene3D" id="3.40.50.720">
    <property type="entry name" value="NAD(P)-binding Rossmann-like Domain"/>
    <property type="match status" value="1"/>
</dbReference>
<comment type="similarity">
    <text evidence="1">Belongs to the HesA/MoeB/ThiF family.</text>
</comment>
<sequence>MNRYARQEILSEIGSDGQQRLRDAHILVVGAGGLACPALQYLVGAGVGCISIIDHDVIGLSNLHRQTLYREDQIGFSKSQMAVLALSKLNGNCDLKAIVKELSPANVDSLVSQADIVLDCADSFAVSYILSDACLALDKPLISASALEFNGYVGGFCGGKPSLRAVFPDLPSRAATCATAGVLGSVVGTIGAMQAQMALALIIRLEPSVLGQLVTVDLKRFRFGGFRFDKAVEPCDDLLKFIGIEDIKTADFVVDLRRLDEAPEAITPDALRYLVADFAKQIPVPEPQQTAILCCRSGLRAWQAARHLRKYWDGRISLITQTTN</sequence>
<dbReference type="GO" id="GO:0005737">
    <property type="term" value="C:cytoplasm"/>
    <property type="evidence" value="ECO:0007669"/>
    <property type="project" value="TreeGrafter"/>
</dbReference>
<dbReference type="CDD" id="cd00757">
    <property type="entry name" value="ThiF_MoeB_HesA_family"/>
    <property type="match status" value="1"/>
</dbReference>
<proteinExistence type="inferred from homology"/>
<dbReference type="EMBL" id="NVUS01000001">
    <property type="protein sequence ID" value="PCJ03800.1"/>
    <property type="molecule type" value="Genomic_DNA"/>
</dbReference>
<dbReference type="CDD" id="cd00158">
    <property type="entry name" value="RHOD"/>
    <property type="match status" value="1"/>
</dbReference>
<dbReference type="InterPro" id="IPR045886">
    <property type="entry name" value="ThiF/MoeB/HesA"/>
</dbReference>
<dbReference type="GO" id="GO:0008641">
    <property type="term" value="F:ubiquitin-like modifier activating enzyme activity"/>
    <property type="evidence" value="ECO:0007669"/>
    <property type="project" value="InterPro"/>
</dbReference>
<dbReference type="AlphaFoldDB" id="A0A2A4ZAI5"/>